<gene>
    <name evidence="3" type="ORF">CKO31_09040</name>
</gene>
<protein>
    <submittedName>
        <fullName evidence="3">SAM-dependent methyltransferase</fullName>
    </submittedName>
</protein>
<dbReference type="InterPro" id="IPR038375">
    <property type="entry name" value="NDUFAF7_sf"/>
</dbReference>
<dbReference type="GO" id="GO:0032259">
    <property type="term" value="P:methylation"/>
    <property type="evidence" value="ECO:0007669"/>
    <property type="project" value="UniProtKB-KW"/>
</dbReference>
<organism evidence="3 4">
    <name type="scientific">Thiohalocapsa halophila</name>
    <dbReference type="NCBI Taxonomy" id="69359"/>
    <lineage>
        <taxon>Bacteria</taxon>
        <taxon>Pseudomonadati</taxon>
        <taxon>Pseudomonadota</taxon>
        <taxon>Gammaproteobacteria</taxon>
        <taxon>Chromatiales</taxon>
        <taxon>Chromatiaceae</taxon>
        <taxon>Thiohalocapsa</taxon>
    </lineage>
</organism>
<evidence type="ECO:0000313" key="3">
    <source>
        <dbReference type="EMBL" id="MBK1630885.1"/>
    </source>
</evidence>
<sequence>MTAPPDPTDPTAPDVDAPDVDAAAHSERLCALIRQEIAAAGGALPFDRFMELALYAPGLGYYAAGSAKLGPAGDFATAPELSPLFGRCLATQAGEVLAALGGGDILELGAGSGALAAEVLSALAAAGQPPQRYWILEPSPDFAERQRQQLAERVPDLLDRVAWVHQPPAALRGLVLANEVVDALPVQRFCVPPGAAPAAVRDAVREILVGCDGDGFAEIQAAPATPGLADAIDDLGLPAATLAGGLCGEINLRLPPWLALLAERLDAGMVLIIDYGYPRGELYLPQRRDGTLLCHHRHRAHADPYVHIGLQDITAHVDFTAVAAAGSAAGLALAGYTTQANFLIGCGLDRHLHAAAGDPEALLDLAAGAKQLVLPAAMGERFQALALTRALASPAGGWCGFAQRDLGARL</sequence>
<reference evidence="3 4" key="1">
    <citation type="journal article" date="2020" name="Microorganisms">
        <title>Osmotic Adaptation and Compatible Solute Biosynthesis of Phototrophic Bacteria as Revealed from Genome Analyses.</title>
        <authorList>
            <person name="Imhoff J.F."/>
            <person name="Rahn T."/>
            <person name="Kunzel S."/>
            <person name="Keller A."/>
            <person name="Neulinger S.C."/>
        </authorList>
    </citation>
    <scope>NUCLEOTIDE SEQUENCE [LARGE SCALE GENOMIC DNA]</scope>
    <source>
        <strain evidence="3 4">DSM 6210</strain>
    </source>
</reference>
<dbReference type="SUPFAM" id="SSF53335">
    <property type="entry name" value="S-adenosyl-L-methionine-dependent methyltransferases"/>
    <property type="match status" value="1"/>
</dbReference>
<keyword evidence="2" id="KW-0808">Transferase</keyword>
<dbReference type="Proteomes" id="UP000748752">
    <property type="component" value="Unassembled WGS sequence"/>
</dbReference>
<evidence type="ECO:0000313" key="4">
    <source>
        <dbReference type="Proteomes" id="UP000748752"/>
    </source>
</evidence>
<accession>A0ABS1CG52</accession>
<comment type="caution">
    <text evidence="3">The sequence shown here is derived from an EMBL/GenBank/DDBJ whole genome shotgun (WGS) entry which is preliminary data.</text>
</comment>
<evidence type="ECO:0000256" key="2">
    <source>
        <dbReference type="ARBA" id="ARBA00022679"/>
    </source>
</evidence>
<name>A0ABS1CG52_9GAMM</name>
<evidence type="ECO:0000256" key="1">
    <source>
        <dbReference type="ARBA" id="ARBA00022603"/>
    </source>
</evidence>
<dbReference type="InterPro" id="IPR029063">
    <property type="entry name" value="SAM-dependent_MTases_sf"/>
</dbReference>
<dbReference type="PANTHER" id="PTHR12049:SF7">
    <property type="entry name" value="PROTEIN ARGININE METHYLTRANSFERASE NDUFAF7, MITOCHONDRIAL"/>
    <property type="match status" value="1"/>
</dbReference>
<dbReference type="EMBL" id="NRRV01000017">
    <property type="protein sequence ID" value="MBK1630885.1"/>
    <property type="molecule type" value="Genomic_DNA"/>
</dbReference>
<dbReference type="Gene3D" id="3.40.50.12710">
    <property type="match status" value="1"/>
</dbReference>
<dbReference type="PANTHER" id="PTHR12049">
    <property type="entry name" value="PROTEIN ARGININE METHYLTRANSFERASE NDUFAF7, MITOCHONDRIAL"/>
    <property type="match status" value="1"/>
</dbReference>
<dbReference type="GO" id="GO:0008168">
    <property type="term" value="F:methyltransferase activity"/>
    <property type="evidence" value="ECO:0007669"/>
    <property type="project" value="UniProtKB-KW"/>
</dbReference>
<keyword evidence="4" id="KW-1185">Reference proteome</keyword>
<dbReference type="Pfam" id="PF02636">
    <property type="entry name" value="Methyltransf_28"/>
    <property type="match status" value="1"/>
</dbReference>
<dbReference type="CDD" id="cd02440">
    <property type="entry name" value="AdoMet_MTases"/>
    <property type="match status" value="1"/>
</dbReference>
<proteinExistence type="predicted"/>
<keyword evidence="1 3" id="KW-0489">Methyltransferase</keyword>
<dbReference type="InterPro" id="IPR003788">
    <property type="entry name" value="NDUFAF7"/>
</dbReference>